<organism evidence="10 11">
    <name type="scientific">Aromia moschata</name>
    <dbReference type="NCBI Taxonomy" id="1265417"/>
    <lineage>
        <taxon>Eukaryota</taxon>
        <taxon>Metazoa</taxon>
        <taxon>Ecdysozoa</taxon>
        <taxon>Arthropoda</taxon>
        <taxon>Hexapoda</taxon>
        <taxon>Insecta</taxon>
        <taxon>Pterygota</taxon>
        <taxon>Neoptera</taxon>
        <taxon>Endopterygota</taxon>
        <taxon>Coleoptera</taxon>
        <taxon>Polyphaga</taxon>
        <taxon>Cucujiformia</taxon>
        <taxon>Chrysomeloidea</taxon>
        <taxon>Cerambycidae</taxon>
        <taxon>Cerambycinae</taxon>
        <taxon>Callichromatini</taxon>
        <taxon>Aromia</taxon>
    </lineage>
</organism>
<dbReference type="Gene3D" id="2.60.120.10">
    <property type="entry name" value="Jelly Rolls"/>
    <property type="match status" value="1"/>
</dbReference>
<dbReference type="EC" id="1.13.11.20" evidence="3 9"/>
<evidence type="ECO:0000256" key="5">
    <source>
        <dbReference type="ARBA" id="ARBA00022784"/>
    </source>
</evidence>
<accession>A0AAV8YVY4</accession>
<dbReference type="AlphaFoldDB" id="A0AAV8YVY4"/>
<evidence type="ECO:0000256" key="8">
    <source>
        <dbReference type="ARBA" id="ARBA00023004"/>
    </source>
</evidence>
<gene>
    <name evidence="10" type="ORF">NQ318_008566</name>
</gene>
<dbReference type="GO" id="GO:0017172">
    <property type="term" value="F:cysteine dioxygenase activity"/>
    <property type="evidence" value="ECO:0007669"/>
    <property type="project" value="UniProtKB-UniRule"/>
</dbReference>
<proteinExistence type="inferred from homology"/>
<dbReference type="CDD" id="cd10548">
    <property type="entry name" value="cupin_CDO"/>
    <property type="match status" value="1"/>
</dbReference>
<evidence type="ECO:0000256" key="1">
    <source>
        <dbReference type="ARBA" id="ARBA00004759"/>
    </source>
</evidence>
<keyword evidence="4 9" id="KW-0479">Metal-binding</keyword>
<dbReference type="InterPro" id="IPR014710">
    <property type="entry name" value="RmlC-like_jellyroll"/>
</dbReference>
<dbReference type="SUPFAM" id="SSF51182">
    <property type="entry name" value="RmlC-like cupins"/>
    <property type="match status" value="1"/>
</dbReference>
<dbReference type="PANTHER" id="PTHR12918:SF1">
    <property type="entry name" value="CYSTEINE DIOXYGENASE TYPE 1"/>
    <property type="match status" value="1"/>
</dbReference>
<evidence type="ECO:0000256" key="9">
    <source>
        <dbReference type="RuleBase" id="RU366010"/>
    </source>
</evidence>
<evidence type="ECO:0000256" key="4">
    <source>
        <dbReference type="ARBA" id="ARBA00022723"/>
    </source>
</evidence>
<comment type="pathway">
    <text evidence="1 9">Organosulfur biosynthesis; taurine biosynthesis; hypotaurine from L-cysteine: step 1/2.</text>
</comment>
<sequence length="165" mass="19241">MSFCNYKEEIVDNNNDNICDIALYKHLGHGLPVVTSLSDLIRELRLIFESDTVNIELVHYVMRSYKSNPIDWKKYAKFDRYRYTRNLIDSGNGKYNLMALCWGEGHGSAIHDHANSHCFMKMLQGSLQEIRFAWPEVEGEELKEIGRKQLRLNDVCYINGKNVHL</sequence>
<comment type="caution">
    <text evidence="10">The sequence shown here is derived from an EMBL/GenBank/DDBJ whole genome shotgun (WGS) entry which is preliminary data.</text>
</comment>
<evidence type="ECO:0000256" key="2">
    <source>
        <dbReference type="ARBA" id="ARBA00006622"/>
    </source>
</evidence>
<keyword evidence="11" id="KW-1185">Reference proteome</keyword>
<dbReference type="GO" id="GO:0042412">
    <property type="term" value="P:taurine biosynthetic process"/>
    <property type="evidence" value="ECO:0007669"/>
    <property type="project" value="UniProtKB-UniRule"/>
</dbReference>
<evidence type="ECO:0000256" key="6">
    <source>
        <dbReference type="ARBA" id="ARBA00022964"/>
    </source>
</evidence>
<comment type="catalytic activity">
    <reaction evidence="9">
        <text>L-cysteine + O2 = 3-sulfino-L-alanine + H(+)</text>
        <dbReference type="Rhea" id="RHEA:20441"/>
        <dbReference type="ChEBI" id="CHEBI:15378"/>
        <dbReference type="ChEBI" id="CHEBI:15379"/>
        <dbReference type="ChEBI" id="CHEBI:35235"/>
        <dbReference type="ChEBI" id="CHEBI:61085"/>
        <dbReference type="EC" id="1.13.11.20"/>
    </reaction>
</comment>
<evidence type="ECO:0000313" key="10">
    <source>
        <dbReference type="EMBL" id="KAJ8955694.1"/>
    </source>
</evidence>
<evidence type="ECO:0000256" key="3">
    <source>
        <dbReference type="ARBA" id="ARBA00013133"/>
    </source>
</evidence>
<keyword evidence="8 9" id="KW-0408">Iron</keyword>
<reference evidence="10" key="1">
    <citation type="journal article" date="2023" name="Insect Mol. Biol.">
        <title>Genome sequencing provides insights into the evolution of gene families encoding plant cell wall-degrading enzymes in longhorned beetles.</title>
        <authorList>
            <person name="Shin N.R."/>
            <person name="Okamura Y."/>
            <person name="Kirsch R."/>
            <person name="Pauchet Y."/>
        </authorList>
    </citation>
    <scope>NUCLEOTIDE SEQUENCE</scope>
    <source>
        <strain evidence="10">AMC_N1</strain>
    </source>
</reference>
<keyword evidence="6 9" id="KW-0223">Dioxygenase</keyword>
<protein>
    <recommendedName>
        <fullName evidence="3 9">Cysteine dioxygenase</fullName>
        <ecNumber evidence="3 9">1.13.11.20</ecNumber>
    </recommendedName>
</protein>
<dbReference type="PANTHER" id="PTHR12918">
    <property type="entry name" value="CYSTEINE DIOXYGENASE"/>
    <property type="match status" value="1"/>
</dbReference>
<evidence type="ECO:0000313" key="11">
    <source>
        <dbReference type="Proteomes" id="UP001162162"/>
    </source>
</evidence>
<dbReference type="Proteomes" id="UP001162162">
    <property type="component" value="Unassembled WGS sequence"/>
</dbReference>
<dbReference type="InterPro" id="IPR010300">
    <property type="entry name" value="CDO_1"/>
</dbReference>
<dbReference type="GO" id="GO:0008198">
    <property type="term" value="F:ferrous iron binding"/>
    <property type="evidence" value="ECO:0007669"/>
    <property type="project" value="TreeGrafter"/>
</dbReference>
<keyword evidence="7 9" id="KW-0560">Oxidoreductase</keyword>
<dbReference type="EMBL" id="JAPWTK010000036">
    <property type="protein sequence ID" value="KAJ8955694.1"/>
    <property type="molecule type" value="Genomic_DNA"/>
</dbReference>
<keyword evidence="5" id="KW-0883">Thioether bond</keyword>
<dbReference type="InterPro" id="IPR011051">
    <property type="entry name" value="RmlC_Cupin_sf"/>
</dbReference>
<name>A0AAV8YVY4_9CUCU</name>
<comment type="similarity">
    <text evidence="2 9">Belongs to the cysteine dioxygenase family.</text>
</comment>
<evidence type="ECO:0000256" key="7">
    <source>
        <dbReference type="ARBA" id="ARBA00023002"/>
    </source>
</evidence>
<comment type="cofactor">
    <cofactor evidence="9">
        <name>Fe cation</name>
        <dbReference type="ChEBI" id="CHEBI:24875"/>
    </cofactor>
    <text evidence="9">Binds 1 Fe cation per subunit.</text>
</comment>
<dbReference type="Pfam" id="PF05995">
    <property type="entry name" value="CDO_I"/>
    <property type="match status" value="1"/>
</dbReference>
<dbReference type="GO" id="GO:0019448">
    <property type="term" value="P:L-cysteine catabolic process"/>
    <property type="evidence" value="ECO:0007669"/>
    <property type="project" value="TreeGrafter"/>
</dbReference>